<dbReference type="Pfam" id="PF03992">
    <property type="entry name" value="ABM"/>
    <property type="match status" value="1"/>
</dbReference>
<dbReference type="InterPro" id="IPR050744">
    <property type="entry name" value="AI-2_Isomerase_LsrG"/>
</dbReference>
<keyword evidence="3" id="KW-1185">Reference proteome</keyword>
<dbReference type="InterPro" id="IPR007138">
    <property type="entry name" value="ABM_dom"/>
</dbReference>
<evidence type="ECO:0000259" key="1">
    <source>
        <dbReference type="PROSITE" id="PS51725"/>
    </source>
</evidence>
<evidence type="ECO:0000313" key="2">
    <source>
        <dbReference type="EMBL" id="WAT02894.1"/>
    </source>
</evidence>
<dbReference type="GO" id="GO:0004497">
    <property type="term" value="F:monooxygenase activity"/>
    <property type="evidence" value="ECO:0007669"/>
    <property type="project" value="UniProtKB-KW"/>
</dbReference>
<evidence type="ECO:0000313" key="3">
    <source>
        <dbReference type="Proteomes" id="UP001164712"/>
    </source>
</evidence>
<dbReference type="Gene3D" id="3.30.70.100">
    <property type="match status" value="1"/>
</dbReference>
<dbReference type="PANTHER" id="PTHR33336:SF3">
    <property type="entry name" value="ABM DOMAIN-CONTAINING PROTEIN"/>
    <property type="match status" value="1"/>
</dbReference>
<dbReference type="PANTHER" id="PTHR33336">
    <property type="entry name" value="QUINOL MONOOXYGENASE YGIN-RELATED"/>
    <property type="match status" value="1"/>
</dbReference>
<feature type="domain" description="ABM" evidence="1">
    <location>
        <begin position="3"/>
        <end position="91"/>
    </location>
</feature>
<proteinExistence type="predicted"/>
<sequence length="95" mass="11098">MEVRIVAPLTVKSEFLDDVTQALLTIVAASREELGCLQYDLHREIDSENSFVFYERWQSQEAVEQHEQSAHFQHFVSQLDGKLEKIEIKKMKLFA</sequence>
<name>A0ABY7HTY1_9GAMM</name>
<dbReference type="RefSeq" id="WP_045046464.1">
    <property type="nucleotide sequence ID" value="NZ_CP114058.1"/>
</dbReference>
<accession>A0ABY7HTY1</accession>
<reference evidence="2" key="1">
    <citation type="submission" date="2022-12" db="EMBL/GenBank/DDBJ databases">
        <title>Complete genome sequence of an Australian strain of Rouxiella badensis DAR84756 and resolution of the R. badensis DSM100043 and R. chamberiensis DSM28324 genomes.</title>
        <authorList>
            <person name="Paul S."/>
            <person name="Anderson P.J."/>
            <person name="Maynard G."/>
            <person name="Dyall-Smith M."/>
            <person name="Kudinha T."/>
        </authorList>
    </citation>
    <scope>NUCLEOTIDE SEQUENCE</scope>
    <source>
        <strain evidence="2">DSM 28324</strain>
    </source>
</reference>
<dbReference type="InterPro" id="IPR011008">
    <property type="entry name" value="Dimeric_a/b-barrel"/>
</dbReference>
<organism evidence="2 3">
    <name type="scientific">Rouxiella chamberiensis</name>
    <dbReference type="NCBI Taxonomy" id="1513468"/>
    <lineage>
        <taxon>Bacteria</taxon>
        <taxon>Pseudomonadati</taxon>
        <taxon>Pseudomonadota</taxon>
        <taxon>Gammaproteobacteria</taxon>
        <taxon>Enterobacterales</taxon>
        <taxon>Yersiniaceae</taxon>
        <taxon>Rouxiella</taxon>
    </lineage>
</organism>
<dbReference type="PROSITE" id="PS51725">
    <property type="entry name" value="ABM"/>
    <property type="match status" value="1"/>
</dbReference>
<dbReference type="EMBL" id="CP114058">
    <property type="protein sequence ID" value="WAT02894.1"/>
    <property type="molecule type" value="Genomic_DNA"/>
</dbReference>
<keyword evidence="2" id="KW-0503">Monooxygenase</keyword>
<dbReference type="Proteomes" id="UP001164712">
    <property type="component" value="Chromosome"/>
</dbReference>
<dbReference type="SUPFAM" id="SSF54909">
    <property type="entry name" value="Dimeric alpha+beta barrel"/>
    <property type="match status" value="1"/>
</dbReference>
<keyword evidence="2" id="KW-0560">Oxidoreductase</keyword>
<protein>
    <submittedName>
        <fullName evidence="2">Quinol monooxygenase</fullName>
    </submittedName>
</protein>
<gene>
    <name evidence="2" type="ORF">O1V66_10545</name>
</gene>